<keyword evidence="10" id="KW-0479">Metal-binding</keyword>
<dbReference type="CDD" id="cd03586">
    <property type="entry name" value="PolY_Pol_IV_kappa"/>
    <property type="match status" value="1"/>
</dbReference>
<dbReference type="GO" id="GO:0003684">
    <property type="term" value="F:damaged DNA binding"/>
    <property type="evidence" value="ECO:0007669"/>
    <property type="project" value="InterPro"/>
</dbReference>
<dbReference type="Pfam" id="PF21999">
    <property type="entry name" value="IMS_HHH_1"/>
    <property type="match status" value="1"/>
</dbReference>
<dbReference type="InterPro" id="IPR050116">
    <property type="entry name" value="DNA_polymerase-Y"/>
</dbReference>
<dbReference type="GO" id="GO:0005737">
    <property type="term" value="C:cytoplasm"/>
    <property type="evidence" value="ECO:0007669"/>
    <property type="project" value="UniProtKB-SubCell"/>
</dbReference>
<dbReference type="PANTHER" id="PTHR11076:SF33">
    <property type="entry name" value="DNA POLYMERASE KAPPA"/>
    <property type="match status" value="1"/>
</dbReference>
<keyword evidence="12" id="KW-0460">Magnesium</keyword>
<dbReference type="Gene3D" id="3.30.1490.100">
    <property type="entry name" value="DNA polymerase, Y-family, little finger domain"/>
    <property type="match status" value="1"/>
</dbReference>
<evidence type="ECO:0000256" key="4">
    <source>
        <dbReference type="ARBA" id="ARBA00012417"/>
    </source>
</evidence>
<comment type="subcellular location">
    <subcellularLocation>
        <location evidence="2">Cytoplasm</location>
    </subcellularLocation>
</comment>
<dbReference type="InterPro" id="IPR022880">
    <property type="entry name" value="DNApol_IV"/>
</dbReference>
<dbReference type="InterPro" id="IPR053848">
    <property type="entry name" value="IMS_HHH_1"/>
</dbReference>
<dbReference type="GO" id="GO:0006281">
    <property type="term" value="P:DNA repair"/>
    <property type="evidence" value="ECO:0007669"/>
    <property type="project" value="UniProtKB-KW"/>
</dbReference>
<comment type="cofactor">
    <cofactor evidence="1">
        <name>Mg(2+)</name>
        <dbReference type="ChEBI" id="CHEBI:18420"/>
    </cofactor>
</comment>
<keyword evidence="11" id="KW-0227">DNA damage</keyword>
<dbReference type="AlphaFoldDB" id="A0A075HPI3"/>
<evidence type="ECO:0000256" key="16">
    <source>
        <dbReference type="ARBA" id="ARBA00049244"/>
    </source>
</evidence>
<keyword evidence="8 18" id="KW-0548">Nucleotidyltransferase</keyword>
<dbReference type="SUPFAM" id="SSF100879">
    <property type="entry name" value="Lesion bypass DNA polymerase (Y-family), little finger domain"/>
    <property type="match status" value="1"/>
</dbReference>
<dbReference type="Pfam" id="PF00817">
    <property type="entry name" value="IMS"/>
    <property type="match status" value="1"/>
</dbReference>
<evidence type="ECO:0000256" key="15">
    <source>
        <dbReference type="ARBA" id="ARBA00023204"/>
    </source>
</evidence>
<comment type="catalytic activity">
    <reaction evidence="16">
        <text>DNA(n) + a 2'-deoxyribonucleoside 5'-triphosphate = DNA(n+1) + diphosphate</text>
        <dbReference type="Rhea" id="RHEA:22508"/>
        <dbReference type="Rhea" id="RHEA-COMP:17339"/>
        <dbReference type="Rhea" id="RHEA-COMP:17340"/>
        <dbReference type="ChEBI" id="CHEBI:33019"/>
        <dbReference type="ChEBI" id="CHEBI:61560"/>
        <dbReference type="ChEBI" id="CHEBI:173112"/>
        <dbReference type="EC" id="2.7.7.7"/>
    </reaction>
</comment>
<evidence type="ECO:0000256" key="10">
    <source>
        <dbReference type="ARBA" id="ARBA00022723"/>
    </source>
</evidence>
<dbReference type="PANTHER" id="PTHR11076">
    <property type="entry name" value="DNA REPAIR POLYMERASE UMUC / TRANSFERASE FAMILY MEMBER"/>
    <property type="match status" value="1"/>
</dbReference>
<evidence type="ECO:0000256" key="11">
    <source>
        <dbReference type="ARBA" id="ARBA00022763"/>
    </source>
</evidence>
<keyword evidence="7 18" id="KW-0808">Transferase</keyword>
<dbReference type="SUPFAM" id="SSF56672">
    <property type="entry name" value="DNA/RNA polymerases"/>
    <property type="match status" value="1"/>
</dbReference>
<evidence type="ECO:0000313" key="18">
    <source>
        <dbReference type="EMBL" id="AIF16337.1"/>
    </source>
</evidence>
<sequence length="311" mass="35115">MGVRAGISISDAKKRLYGKNAVFLPTDHEFYDIISDSVMVILKNYTDRFEQVSVDEAFLDASSRIAYNFERGRKLAMTIKDEIVRKEKLTCSIGVGPNKSLAKIASEFRKPDGLTVVSPDKATAFLAPLPVGKLYGVGKKTEERMKNLGIETVNDLANYDADKLSGIFGKKLATYFHDTANGVDDEPVNEREGRKQLSAYSTLNKNTRLEEQILPELERLSQRVHNEVLDEELIFRSISIIAILENRSIHTRSKTLGTPVQNLDILKKMSRQLFKNFLEYERNLTVRRIGVKVSNLTKKSGQKTLADFYTS</sequence>
<dbReference type="InterPro" id="IPR043502">
    <property type="entry name" value="DNA/RNA_pol_sf"/>
</dbReference>
<name>A0A075HPI3_9ARCH</name>
<dbReference type="GO" id="GO:0042276">
    <property type="term" value="P:error-prone translesion synthesis"/>
    <property type="evidence" value="ECO:0007669"/>
    <property type="project" value="TreeGrafter"/>
</dbReference>
<dbReference type="InterPro" id="IPR001126">
    <property type="entry name" value="UmuC"/>
</dbReference>
<dbReference type="EC" id="2.7.7.7" evidence="4"/>
<dbReference type="Pfam" id="PF11799">
    <property type="entry name" value="IMS_C"/>
    <property type="match status" value="1"/>
</dbReference>
<organism evidence="18">
    <name type="scientific">uncultured marine thaumarchaeote KM3_73_F02</name>
    <dbReference type="NCBI Taxonomy" id="1456268"/>
    <lineage>
        <taxon>Archaea</taxon>
        <taxon>Nitrososphaerota</taxon>
        <taxon>environmental samples</taxon>
    </lineage>
</organism>
<evidence type="ECO:0000256" key="9">
    <source>
        <dbReference type="ARBA" id="ARBA00022705"/>
    </source>
</evidence>
<proteinExistence type="inferred from homology"/>
<evidence type="ECO:0000259" key="17">
    <source>
        <dbReference type="PROSITE" id="PS50173"/>
    </source>
</evidence>
<dbReference type="InterPro" id="IPR043128">
    <property type="entry name" value="Rev_trsase/Diguanyl_cyclase"/>
</dbReference>
<accession>A0A075HPI3</accession>
<evidence type="ECO:0000256" key="12">
    <source>
        <dbReference type="ARBA" id="ARBA00022842"/>
    </source>
</evidence>
<evidence type="ECO:0000256" key="8">
    <source>
        <dbReference type="ARBA" id="ARBA00022695"/>
    </source>
</evidence>
<evidence type="ECO:0000256" key="6">
    <source>
        <dbReference type="ARBA" id="ARBA00022490"/>
    </source>
</evidence>
<evidence type="ECO:0000256" key="5">
    <source>
        <dbReference type="ARBA" id="ARBA00022457"/>
    </source>
</evidence>
<evidence type="ECO:0000256" key="14">
    <source>
        <dbReference type="ARBA" id="ARBA00023125"/>
    </source>
</evidence>
<dbReference type="PROSITE" id="PS50173">
    <property type="entry name" value="UMUC"/>
    <property type="match status" value="1"/>
</dbReference>
<evidence type="ECO:0000256" key="1">
    <source>
        <dbReference type="ARBA" id="ARBA00001946"/>
    </source>
</evidence>
<dbReference type="GO" id="GO:0006260">
    <property type="term" value="P:DNA replication"/>
    <property type="evidence" value="ECO:0007669"/>
    <property type="project" value="UniProtKB-KW"/>
</dbReference>
<protein>
    <recommendedName>
        <fullName evidence="4">DNA-directed DNA polymerase</fullName>
        <ecNumber evidence="4">2.7.7.7</ecNumber>
    </recommendedName>
</protein>
<keyword evidence="6" id="KW-0963">Cytoplasm</keyword>
<keyword evidence="5" id="KW-0515">Mutator protein</keyword>
<reference evidence="18" key="1">
    <citation type="journal article" date="2014" name="Genome Biol. Evol.">
        <title>Pangenome evidence for extensive interdomain horizontal transfer affecting lineage core and shell genes in uncultured planktonic thaumarchaeota and euryarchaeota.</title>
        <authorList>
            <person name="Deschamps P."/>
            <person name="Zivanovic Y."/>
            <person name="Moreira D."/>
            <person name="Rodriguez-Valera F."/>
            <person name="Lopez-Garcia P."/>
        </authorList>
    </citation>
    <scope>NUCLEOTIDE SEQUENCE</scope>
</reference>
<keyword evidence="15" id="KW-0234">DNA repair</keyword>
<dbReference type="EMBL" id="KF901052">
    <property type="protein sequence ID" value="AIF16337.1"/>
    <property type="molecule type" value="Genomic_DNA"/>
</dbReference>
<dbReference type="InterPro" id="IPR017961">
    <property type="entry name" value="DNA_pol_Y-fam_little_finger"/>
</dbReference>
<dbReference type="GO" id="GO:0003887">
    <property type="term" value="F:DNA-directed DNA polymerase activity"/>
    <property type="evidence" value="ECO:0007669"/>
    <property type="project" value="UniProtKB-KW"/>
</dbReference>
<dbReference type="Gene3D" id="3.30.70.270">
    <property type="match status" value="1"/>
</dbReference>
<evidence type="ECO:0000256" key="7">
    <source>
        <dbReference type="ARBA" id="ARBA00022679"/>
    </source>
</evidence>
<evidence type="ECO:0000256" key="2">
    <source>
        <dbReference type="ARBA" id="ARBA00004496"/>
    </source>
</evidence>
<comment type="similarity">
    <text evidence="3">Belongs to the DNA polymerase type-Y family.</text>
</comment>
<dbReference type="Gene3D" id="1.10.150.20">
    <property type="entry name" value="5' to 3' exonuclease, C-terminal subdomain"/>
    <property type="match status" value="1"/>
</dbReference>
<keyword evidence="13" id="KW-0239">DNA-directed DNA polymerase</keyword>
<feature type="domain" description="UmuC" evidence="17">
    <location>
        <begin position="1"/>
        <end position="138"/>
    </location>
</feature>
<evidence type="ECO:0000256" key="3">
    <source>
        <dbReference type="ARBA" id="ARBA00010945"/>
    </source>
</evidence>
<evidence type="ECO:0000256" key="13">
    <source>
        <dbReference type="ARBA" id="ARBA00022932"/>
    </source>
</evidence>
<dbReference type="GO" id="GO:0046872">
    <property type="term" value="F:metal ion binding"/>
    <property type="evidence" value="ECO:0007669"/>
    <property type="project" value="UniProtKB-KW"/>
</dbReference>
<dbReference type="InterPro" id="IPR036775">
    <property type="entry name" value="DNA_pol_Y-fam_lit_finger_sf"/>
</dbReference>
<keyword evidence="9" id="KW-0235">DNA replication</keyword>
<keyword evidence="14" id="KW-0238">DNA-binding</keyword>